<dbReference type="PANTHER" id="PTHR43381:SF5">
    <property type="entry name" value="TR-TYPE G DOMAIN-CONTAINING PROTEIN"/>
    <property type="match status" value="1"/>
</dbReference>
<comment type="caution">
    <text evidence="7">The sequence shown here is derived from an EMBL/GenBank/DDBJ whole genome shotgun (WGS) entry which is preliminary data.</text>
</comment>
<evidence type="ECO:0000259" key="6">
    <source>
        <dbReference type="PROSITE" id="PS51722"/>
    </source>
</evidence>
<dbReference type="GO" id="GO:0005737">
    <property type="term" value="C:cytoplasm"/>
    <property type="evidence" value="ECO:0007669"/>
    <property type="project" value="TreeGrafter"/>
</dbReference>
<dbReference type="FunFam" id="3.40.50.300:FF:000019">
    <property type="entry name" value="Translation initiation factor IF-2"/>
    <property type="match status" value="1"/>
</dbReference>
<sequence length="492" mass="53589">MQEKGNVPMTQKHKIEQKSQIPTYKPPVVVVMGHVDHGKTTLLDYIRKSRIAAGEHGQITQHIGAYQVAVNEEAITFIDTPGHEAFANLRSRGARVADIALLVIDASESVKPQTVESIKIIKEAKVPVIVVMTKIDLPNAQPKKVITDLLRYDVITEKNGGNIASVEISAKTGKGIPDLLDTILLVAQLKKLTDVKPGPFAGVVIESRKDKGKGNVGSVLVLQGTVRIGDTVYHGDSSFRVRAMFDDFGKSIPAASAGKPVELLGFTGIPVVGSMISASRESKQLLVPARPTTPEKSTEDTVLSILLKADTQGSLEAVMEGMPEGVHIGQAGIGEITENDVSYAKTTGLVIIGFNVDAHDRVKKIAKEEGVRMRTYTIIYKLFEEITEVIGVLRQGPQRNILGQAKILQEFMYEGSRIAGCQVVEGRIAKGDTVFLVRSNEELPETARIISVRQQKDEVTKVEKGKVCGVRFSKPIDFRIGDMVQSYTSYEL</sequence>
<keyword evidence="4" id="KW-0648">Protein biosynthesis</keyword>
<keyword evidence="2" id="KW-0396">Initiation factor</keyword>
<dbReference type="SUPFAM" id="SSF50447">
    <property type="entry name" value="Translation proteins"/>
    <property type="match status" value="2"/>
</dbReference>
<dbReference type="InterPro" id="IPR027417">
    <property type="entry name" value="P-loop_NTPase"/>
</dbReference>
<dbReference type="SUPFAM" id="SSF52156">
    <property type="entry name" value="Initiation factor IF2/eIF5b, domain 3"/>
    <property type="match status" value="1"/>
</dbReference>
<dbReference type="GO" id="GO:0005525">
    <property type="term" value="F:GTP binding"/>
    <property type="evidence" value="ECO:0007669"/>
    <property type="project" value="UniProtKB-KW"/>
</dbReference>
<evidence type="ECO:0000256" key="4">
    <source>
        <dbReference type="ARBA" id="ARBA00022917"/>
    </source>
</evidence>
<dbReference type="InterPro" id="IPR053905">
    <property type="entry name" value="EF-G-like_DII"/>
</dbReference>
<gene>
    <name evidence="7" type="ORF">A3B56_01140</name>
</gene>
<dbReference type="Pfam" id="PF00009">
    <property type="entry name" value="GTP_EFTU"/>
    <property type="match status" value="1"/>
</dbReference>
<dbReference type="InterPro" id="IPR023115">
    <property type="entry name" value="TIF_IF2_dom3"/>
</dbReference>
<evidence type="ECO:0000256" key="2">
    <source>
        <dbReference type="ARBA" id="ARBA00022540"/>
    </source>
</evidence>
<dbReference type="InterPro" id="IPR036925">
    <property type="entry name" value="TIF_IF2_dom3_sf"/>
</dbReference>
<dbReference type="PROSITE" id="PS51722">
    <property type="entry name" value="G_TR_2"/>
    <property type="match status" value="1"/>
</dbReference>
<dbReference type="CDD" id="cd01887">
    <property type="entry name" value="IF2_eIF5B"/>
    <property type="match status" value="1"/>
</dbReference>
<dbReference type="Pfam" id="PF22042">
    <property type="entry name" value="EF-G_D2"/>
    <property type="match status" value="1"/>
</dbReference>
<dbReference type="Gene3D" id="3.40.50.10050">
    <property type="entry name" value="Translation initiation factor IF- 2, domain 3"/>
    <property type="match status" value="1"/>
</dbReference>
<reference evidence="7 8" key="1">
    <citation type="journal article" date="2016" name="Nat. Commun.">
        <title>Thousands of microbial genomes shed light on interconnected biogeochemical processes in an aquifer system.</title>
        <authorList>
            <person name="Anantharaman K."/>
            <person name="Brown C.T."/>
            <person name="Hug L.A."/>
            <person name="Sharon I."/>
            <person name="Castelle C.J."/>
            <person name="Probst A.J."/>
            <person name="Thomas B.C."/>
            <person name="Singh A."/>
            <person name="Wilkins M.J."/>
            <person name="Karaoz U."/>
            <person name="Brodie E.L."/>
            <person name="Williams K.H."/>
            <person name="Hubbard S.S."/>
            <person name="Banfield J.F."/>
        </authorList>
    </citation>
    <scope>NUCLEOTIDE SEQUENCE [LARGE SCALE GENOMIC DNA]</scope>
</reference>
<dbReference type="FunFam" id="3.40.50.10050:FF:000001">
    <property type="entry name" value="Translation initiation factor IF-2"/>
    <property type="match status" value="1"/>
</dbReference>
<dbReference type="PANTHER" id="PTHR43381">
    <property type="entry name" value="TRANSLATION INITIATION FACTOR IF-2-RELATED"/>
    <property type="match status" value="1"/>
</dbReference>
<dbReference type="InterPro" id="IPR000795">
    <property type="entry name" value="T_Tr_GTP-bd_dom"/>
</dbReference>
<dbReference type="SUPFAM" id="SSF52540">
    <property type="entry name" value="P-loop containing nucleoside triphosphate hydrolases"/>
    <property type="match status" value="1"/>
</dbReference>
<dbReference type="Proteomes" id="UP000178486">
    <property type="component" value="Unassembled WGS sequence"/>
</dbReference>
<keyword evidence="3" id="KW-0547">Nucleotide-binding</keyword>
<feature type="domain" description="Tr-type G" evidence="6">
    <location>
        <begin position="24"/>
        <end position="193"/>
    </location>
</feature>
<keyword evidence="5" id="KW-0342">GTP-binding</keyword>
<dbReference type="InterPro" id="IPR015760">
    <property type="entry name" value="TIF_IF2"/>
</dbReference>
<proteinExistence type="inferred from homology"/>
<dbReference type="InterPro" id="IPR005225">
    <property type="entry name" value="Small_GTP-bd"/>
</dbReference>
<evidence type="ECO:0000256" key="1">
    <source>
        <dbReference type="ARBA" id="ARBA00007733"/>
    </source>
</evidence>
<comment type="similarity">
    <text evidence="1">Belongs to the TRAFAC class translation factor GTPase superfamily. Classic translation factor GTPase family. IF-2 subfamily.</text>
</comment>
<organism evidence="7 8">
    <name type="scientific">Candidatus Roizmanbacteria bacterium RIFCSPLOWO2_01_FULL_45_11</name>
    <dbReference type="NCBI Taxonomy" id="1802070"/>
    <lineage>
        <taxon>Bacteria</taxon>
        <taxon>Candidatus Roizmaniibacteriota</taxon>
    </lineage>
</organism>
<dbReference type="GO" id="GO:0003924">
    <property type="term" value="F:GTPase activity"/>
    <property type="evidence" value="ECO:0007669"/>
    <property type="project" value="InterPro"/>
</dbReference>
<evidence type="ECO:0000313" key="7">
    <source>
        <dbReference type="EMBL" id="OGK55473.1"/>
    </source>
</evidence>
<evidence type="ECO:0000313" key="8">
    <source>
        <dbReference type="Proteomes" id="UP000178486"/>
    </source>
</evidence>
<dbReference type="NCBIfam" id="TIGR00231">
    <property type="entry name" value="small_GTP"/>
    <property type="match status" value="1"/>
</dbReference>
<dbReference type="GO" id="GO:0003743">
    <property type="term" value="F:translation initiation factor activity"/>
    <property type="evidence" value="ECO:0007669"/>
    <property type="project" value="UniProtKB-KW"/>
</dbReference>
<protein>
    <recommendedName>
        <fullName evidence="6">Tr-type G domain-containing protein</fullName>
    </recommendedName>
</protein>
<dbReference type="EMBL" id="MGAU01000013">
    <property type="protein sequence ID" value="OGK55473.1"/>
    <property type="molecule type" value="Genomic_DNA"/>
</dbReference>
<dbReference type="AlphaFoldDB" id="A0A1F7JIN9"/>
<evidence type="ECO:0000256" key="3">
    <source>
        <dbReference type="ARBA" id="ARBA00022741"/>
    </source>
</evidence>
<dbReference type="Pfam" id="PF11987">
    <property type="entry name" value="IF-2"/>
    <property type="match status" value="1"/>
</dbReference>
<accession>A0A1F7JIN9</accession>
<dbReference type="Gene3D" id="2.40.30.10">
    <property type="entry name" value="Translation factors"/>
    <property type="match status" value="2"/>
</dbReference>
<dbReference type="Gene3D" id="3.40.50.300">
    <property type="entry name" value="P-loop containing nucleotide triphosphate hydrolases"/>
    <property type="match status" value="1"/>
</dbReference>
<evidence type="ECO:0000256" key="5">
    <source>
        <dbReference type="ARBA" id="ARBA00023134"/>
    </source>
</evidence>
<dbReference type="InterPro" id="IPR009000">
    <property type="entry name" value="Transl_B-barrel_sf"/>
</dbReference>
<name>A0A1F7JIN9_9BACT</name>